<feature type="transmembrane region" description="Helical" evidence="8">
    <location>
        <begin position="250"/>
        <end position="270"/>
    </location>
</feature>
<evidence type="ECO:0000256" key="3">
    <source>
        <dbReference type="ARBA" id="ARBA00022519"/>
    </source>
</evidence>
<proteinExistence type="predicted"/>
<evidence type="ECO:0000259" key="9">
    <source>
        <dbReference type="Pfam" id="PF06808"/>
    </source>
</evidence>
<dbReference type="PANTHER" id="PTHR33362">
    <property type="entry name" value="SIALIC ACID TRAP TRANSPORTER PERMEASE PROTEIN SIAT-RELATED"/>
    <property type="match status" value="1"/>
</dbReference>
<dbReference type="InterPro" id="IPR010656">
    <property type="entry name" value="DctM"/>
</dbReference>
<feature type="transmembrane region" description="Helical" evidence="8">
    <location>
        <begin position="60"/>
        <end position="78"/>
    </location>
</feature>
<keyword evidence="6 8" id="KW-0472">Membrane</keyword>
<comment type="caution">
    <text evidence="10">The sequence shown here is derived from an EMBL/GenBank/DDBJ whole genome shotgun (WGS) entry which is preliminary data.</text>
</comment>
<evidence type="ECO:0000256" key="1">
    <source>
        <dbReference type="ARBA" id="ARBA00004429"/>
    </source>
</evidence>
<keyword evidence="4 8" id="KW-0812">Transmembrane</keyword>
<keyword evidence="2" id="KW-1003">Cell membrane</keyword>
<dbReference type="GO" id="GO:0005886">
    <property type="term" value="C:plasma membrane"/>
    <property type="evidence" value="ECO:0007669"/>
    <property type="project" value="UniProtKB-SubCell"/>
</dbReference>
<organism evidence="10 11">
    <name type="scientific">Minwuia thermotolerans</name>
    <dbReference type="NCBI Taxonomy" id="2056226"/>
    <lineage>
        <taxon>Bacteria</taxon>
        <taxon>Pseudomonadati</taxon>
        <taxon>Pseudomonadota</taxon>
        <taxon>Alphaproteobacteria</taxon>
        <taxon>Minwuiales</taxon>
        <taxon>Minwuiaceae</taxon>
        <taxon>Minwuia</taxon>
    </lineage>
</organism>
<evidence type="ECO:0000256" key="7">
    <source>
        <dbReference type="RuleBase" id="RU369079"/>
    </source>
</evidence>
<dbReference type="Proteomes" id="UP000229498">
    <property type="component" value="Unassembled WGS sequence"/>
</dbReference>
<evidence type="ECO:0000313" key="11">
    <source>
        <dbReference type="Proteomes" id="UP000229498"/>
    </source>
</evidence>
<keyword evidence="3 7" id="KW-0997">Cell inner membrane</keyword>
<dbReference type="RefSeq" id="WP_109794934.1">
    <property type="nucleotide sequence ID" value="NZ_PHIG01000026.1"/>
</dbReference>
<reference evidence="10 11" key="1">
    <citation type="submission" date="2017-11" db="EMBL/GenBank/DDBJ databases">
        <title>Draft genome sequence of Rhizobiales bacterium SY3-13.</title>
        <authorList>
            <person name="Sun C."/>
        </authorList>
    </citation>
    <scope>NUCLEOTIDE SEQUENCE [LARGE SCALE GENOMIC DNA]</scope>
    <source>
        <strain evidence="10 11">SY3-13</strain>
    </source>
</reference>
<feature type="transmembrane region" description="Helical" evidence="8">
    <location>
        <begin position="149"/>
        <end position="170"/>
    </location>
</feature>
<feature type="transmembrane region" description="Helical" evidence="8">
    <location>
        <begin position="176"/>
        <end position="196"/>
    </location>
</feature>
<feature type="transmembrane region" description="Helical" evidence="8">
    <location>
        <begin position="360"/>
        <end position="380"/>
    </location>
</feature>
<gene>
    <name evidence="10" type="ORF">CVT23_06765</name>
</gene>
<dbReference type="Pfam" id="PF06808">
    <property type="entry name" value="DctM"/>
    <property type="match status" value="1"/>
</dbReference>
<protein>
    <recommendedName>
        <fullName evidence="9">TRAP C4-dicarboxylate transport system permease DctM subunit domain-containing protein</fullName>
    </recommendedName>
</protein>
<dbReference type="GO" id="GO:0022857">
    <property type="term" value="F:transmembrane transporter activity"/>
    <property type="evidence" value="ECO:0007669"/>
    <property type="project" value="UniProtKB-UniRule"/>
</dbReference>
<feature type="transmembrane region" description="Helical" evidence="8">
    <location>
        <begin position="226"/>
        <end position="244"/>
    </location>
</feature>
<name>A0A2M9G406_9PROT</name>
<dbReference type="PANTHER" id="PTHR33362:SF5">
    <property type="entry name" value="C4-DICARBOXYLATE TRAP TRANSPORTER LARGE PERMEASE PROTEIN DCTM"/>
    <property type="match status" value="1"/>
</dbReference>
<dbReference type="InterPro" id="IPR004681">
    <property type="entry name" value="TRAP_DctM"/>
</dbReference>
<evidence type="ECO:0000313" key="10">
    <source>
        <dbReference type="EMBL" id="PJK30441.1"/>
    </source>
</evidence>
<evidence type="ECO:0000256" key="5">
    <source>
        <dbReference type="ARBA" id="ARBA00022989"/>
    </source>
</evidence>
<evidence type="ECO:0000256" key="4">
    <source>
        <dbReference type="ARBA" id="ARBA00022692"/>
    </source>
</evidence>
<comment type="subcellular location">
    <subcellularLocation>
        <location evidence="1 7">Cell inner membrane</location>
        <topology evidence="1 7">Multi-pass membrane protein</topology>
    </subcellularLocation>
</comment>
<feature type="transmembrane region" description="Helical" evidence="8">
    <location>
        <begin position="6"/>
        <end position="39"/>
    </location>
</feature>
<evidence type="ECO:0000256" key="6">
    <source>
        <dbReference type="ARBA" id="ARBA00023136"/>
    </source>
</evidence>
<keyword evidence="7" id="KW-0813">Transport</keyword>
<dbReference type="OrthoDB" id="7339120at2"/>
<evidence type="ECO:0000256" key="8">
    <source>
        <dbReference type="SAM" id="Phobius"/>
    </source>
</evidence>
<keyword evidence="5 8" id="KW-1133">Transmembrane helix</keyword>
<sequence length="446" mass="46962">MSPELITILIFANLILFLATGFPVAFSLIGISLIWILILHGDRALGMVPSTIFDTATTDIFIAAPLFIFMAIALYRVGIGNLIYEAIHHWTAGVPGGLAIGTVAAAALIAAMTGIGGTAVLVLGVLAIPEMIRRGYNVRLAIGGLPPGGALGVLIPPTVIGVLLGGFTGIPVGHLFFGAAVPGLLIAVLFCIYILIRCTMNPELAPRLAKEDRPPMREKLIATSRIALPMVLIAVVLGSIWRGVATPSEAAGIGALGTLVIALGMGRLSFRALREMLTDAGQVSVMVLTLVVGGALFSRLLQFSGSARMISEMMVGIDVGVYGTLLIFLGLAILLGMFIDGAAIIFIVTPIMMPVVESMGIHPVWFGVMLMIAVAIGYVTPPFGMNLFYLKGIIEQIKGTPGCEALNRVGVRDIWMSCLPYVVVMILALGLVLLFPGLATWLPGHM</sequence>
<dbReference type="EMBL" id="PHIG01000026">
    <property type="protein sequence ID" value="PJK30441.1"/>
    <property type="molecule type" value="Genomic_DNA"/>
</dbReference>
<keyword evidence="11" id="KW-1185">Reference proteome</keyword>
<feature type="transmembrane region" description="Helical" evidence="8">
    <location>
        <begin position="419"/>
        <end position="442"/>
    </location>
</feature>
<feature type="domain" description="TRAP C4-dicarboxylate transport system permease DctM subunit" evidence="9">
    <location>
        <begin position="12"/>
        <end position="438"/>
    </location>
</feature>
<feature type="transmembrane region" description="Helical" evidence="8">
    <location>
        <begin position="282"/>
        <end position="301"/>
    </location>
</feature>
<comment type="function">
    <text evidence="7">Part of the tripartite ATP-independent periplasmic (TRAP) transport system.</text>
</comment>
<feature type="transmembrane region" description="Helical" evidence="8">
    <location>
        <begin position="321"/>
        <end position="348"/>
    </location>
</feature>
<feature type="transmembrane region" description="Helical" evidence="8">
    <location>
        <begin position="98"/>
        <end position="128"/>
    </location>
</feature>
<evidence type="ECO:0000256" key="2">
    <source>
        <dbReference type="ARBA" id="ARBA00022475"/>
    </source>
</evidence>
<dbReference type="AlphaFoldDB" id="A0A2M9G406"/>
<accession>A0A2M9G406</accession>